<name>A0A0V1IRA7_TRIPS</name>
<dbReference type="AlphaFoldDB" id="A0A0V1IRA7"/>
<protein>
    <submittedName>
        <fullName evidence="1">Uncharacterized protein</fullName>
    </submittedName>
</protein>
<sequence length="106" mass="12359">MQMNSTRKGDCDQLYDGMSVVLTKFNESVQGGLVCQIFKLAFSKEQHKKKRRWRTMKKRGRLFKEVAFLFGLTITQRFELKYLCNNAAFSLKCSQSMQKTNTICTL</sequence>
<comment type="caution">
    <text evidence="1">The sequence shown here is derived from an EMBL/GenBank/DDBJ whole genome shotgun (WGS) entry which is preliminary data.</text>
</comment>
<gene>
    <name evidence="1" type="ORF">T4C_10278</name>
</gene>
<dbReference type="Proteomes" id="UP000054826">
    <property type="component" value="Unassembled WGS sequence"/>
</dbReference>
<proteinExistence type="predicted"/>
<dbReference type="EMBL" id="JYDV01000200">
    <property type="protein sequence ID" value="KRZ25304.1"/>
    <property type="molecule type" value="Genomic_DNA"/>
</dbReference>
<evidence type="ECO:0000313" key="2">
    <source>
        <dbReference type="Proteomes" id="UP000054826"/>
    </source>
</evidence>
<accession>A0A0V1IRA7</accession>
<organism evidence="1 2">
    <name type="scientific">Trichinella pseudospiralis</name>
    <name type="common">Parasitic roundworm</name>
    <dbReference type="NCBI Taxonomy" id="6337"/>
    <lineage>
        <taxon>Eukaryota</taxon>
        <taxon>Metazoa</taxon>
        <taxon>Ecdysozoa</taxon>
        <taxon>Nematoda</taxon>
        <taxon>Enoplea</taxon>
        <taxon>Dorylaimia</taxon>
        <taxon>Trichinellida</taxon>
        <taxon>Trichinellidae</taxon>
        <taxon>Trichinella</taxon>
    </lineage>
</organism>
<evidence type="ECO:0000313" key="1">
    <source>
        <dbReference type="EMBL" id="KRZ25304.1"/>
    </source>
</evidence>
<reference evidence="1 2" key="1">
    <citation type="submission" date="2015-01" db="EMBL/GenBank/DDBJ databases">
        <title>Evolution of Trichinella species and genotypes.</title>
        <authorList>
            <person name="Korhonen P.K."/>
            <person name="Edoardo P."/>
            <person name="Giuseppe L.R."/>
            <person name="Gasser R.B."/>
        </authorList>
    </citation>
    <scope>NUCLEOTIDE SEQUENCE [LARGE SCALE GENOMIC DNA]</scope>
    <source>
        <strain evidence="1">ISS176</strain>
    </source>
</reference>